<evidence type="ECO:0000313" key="4">
    <source>
        <dbReference type="Ensembl" id="ENSPTEP00000015465.1"/>
    </source>
</evidence>
<dbReference type="AlphaFoldDB" id="A0A8C9H9E8"/>
<keyword evidence="5" id="KW-1185">Reference proteome</keyword>
<keyword evidence="2" id="KW-0677">Repeat</keyword>
<keyword evidence="1" id="KW-0433">Leucine-rich repeat</keyword>
<dbReference type="PROSITE" id="PS51450">
    <property type="entry name" value="LRR"/>
    <property type="match status" value="4"/>
</dbReference>
<dbReference type="InterPro" id="IPR025875">
    <property type="entry name" value="Leu-rich_rpt_4"/>
</dbReference>
<name>A0A8C9H9E8_9PRIM</name>
<dbReference type="InterPro" id="IPR050576">
    <property type="entry name" value="Cilia_flagella_integrity"/>
</dbReference>
<dbReference type="Pfam" id="PF12799">
    <property type="entry name" value="LRR_4"/>
    <property type="match status" value="1"/>
</dbReference>
<reference evidence="4" key="2">
    <citation type="submission" date="2025-09" db="UniProtKB">
        <authorList>
            <consortium name="Ensembl"/>
        </authorList>
    </citation>
    <scope>IDENTIFICATION</scope>
</reference>
<organism evidence="4 5">
    <name type="scientific">Piliocolobus tephrosceles</name>
    <name type="common">Ugandan red Colobus</name>
    <dbReference type="NCBI Taxonomy" id="591936"/>
    <lineage>
        <taxon>Eukaryota</taxon>
        <taxon>Metazoa</taxon>
        <taxon>Chordata</taxon>
        <taxon>Craniata</taxon>
        <taxon>Vertebrata</taxon>
        <taxon>Euteleostomi</taxon>
        <taxon>Mammalia</taxon>
        <taxon>Eutheria</taxon>
        <taxon>Euarchontoglires</taxon>
        <taxon>Primates</taxon>
        <taxon>Haplorrhini</taxon>
        <taxon>Catarrhini</taxon>
        <taxon>Cercopithecidae</taxon>
        <taxon>Colobinae</taxon>
        <taxon>Piliocolobus</taxon>
    </lineage>
</organism>
<feature type="compositionally biased region" description="Polar residues" evidence="3">
    <location>
        <begin position="10"/>
        <end position="23"/>
    </location>
</feature>
<dbReference type="Ensembl" id="ENSPTET00000023079.1">
    <property type="protein sequence ID" value="ENSPTEP00000015465.1"/>
    <property type="gene ID" value="ENSPTEG00000017150.1"/>
</dbReference>
<feature type="region of interest" description="Disordered" evidence="3">
    <location>
        <begin position="1"/>
        <end position="36"/>
    </location>
</feature>
<dbReference type="Proteomes" id="UP000694416">
    <property type="component" value="Unplaced"/>
</dbReference>
<dbReference type="SMART" id="SM00365">
    <property type="entry name" value="LRR_SD22"/>
    <property type="match status" value="4"/>
</dbReference>
<protein>
    <submittedName>
        <fullName evidence="4">Protein phosphatase 1 regulatory subunit 7-like</fullName>
    </submittedName>
</protein>
<dbReference type="SMART" id="SM00369">
    <property type="entry name" value="LRR_TYP"/>
    <property type="match status" value="3"/>
</dbReference>
<evidence type="ECO:0000256" key="2">
    <source>
        <dbReference type="ARBA" id="ARBA00022737"/>
    </source>
</evidence>
<dbReference type="Gene3D" id="3.80.10.10">
    <property type="entry name" value="Ribonuclease Inhibitor"/>
    <property type="match status" value="1"/>
</dbReference>
<sequence>MESEKEKSDYYSNMGKNNTNFNYESKEKRESNDEYKEQYSRGDADLNKIMPEVDCKGIGTSIINEQMLIEGVRKYCNIKTHNIVDYLNEAKCLSLENKQILIIQNINIFINLEELRLDNNLIEELQNLDDLVKLKILSLSNNKIKEIKNLNKLVNLTELNLHNNRIKTVQNLNNNKNLKILILSKNYIESITNVITNLNNLKKLKVLNLIDNPICNKTAVKDVKDVKDVENEIMLHLKSIKYYNNKRLPIHNKQTDDGDVNEVNKNNSQIEKELLLLESTNTDEAKDEQTVTNKNFYFLNNKLYTNEIYNKKITEAYLTQIVQLPHILFDEKKEPCFLMKFEQYLLIKQEFITKMQDITEKFINKMLFLNKEKKELLCVFEKDIKELTSQHMLNNVSKYENLKKRSKRVIQTLLTYINREKGIEHFILKKCPSFYNKKYEESNNMALCENVFKKNEHIIKGLGYNFDDSNIITSSNASDSSNTKIAELIGANTKEEINESGEHEIISEKANVETLEENKYVTIKMCIEKNINENFLFRDNLINEELMNILSFNNITENFKINILKFIKNINDHILNYFKKVQYIEDLFNNQIINFFSEIKNNEHPIVSLSEDEINEYYSFKENITNTFNNFEDYISNSYNKLSNCLIEDKKQNLFLMSRERISEIKQITNNFNDLFYSYLHVLNVQ</sequence>
<reference evidence="4" key="1">
    <citation type="submission" date="2025-08" db="UniProtKB">
        <authorList>
            <consortium name="Ensembl"/>
        </authorList>
    </citation>
    <scope>IDENTIFICATION</scope>
</reference>
<evidence type="ECO:0000256" key="1">
    <source>
        <dbReference type="ARBA" id="ARBA00022614"/>
    </source>
</evidence>
<dbReference type="InterPro" id="IPR032675">
    <property type="entry name" value="LRR_dom_sf"/>
</dbReference>
<dbReference type="PANTHER" id="PTHR45973:SF33">
    <property type="entry name" value="CHROMOSOME UNDETERMINED SCAFFOLD_20, WHOLE GENOME SHOTGUN SEQUENCE"/>
    <property type="match status" value="1"/>
</dbReference>
<evidence type="ECO:0000256" key="3">
    <source>
        <dbReference type="SAM" id="MobiDB-lite"/>
    </source>
</evidence>
<dbReference type="InterPro" id="IPR003591">
    <property type="entry name" value="Leu-rich_rpt_typical-subtyp"/>
</dbReference>
<evidence type="ECO:0000313" key="5">
    <source>
        <dbReference type="Proteomes" id="UP000694416"/>
    </source>
</evidence>
<accession>A0A8C9H9E8</accession>
<dbReference type="PANTHER" id="PTHR45973">
    <property type="entry name" value="PROTEIN PHOSPHATASE 1 REGULATORY SUBUNIT SDS22-RELATED"/>
    <property type="match status" value="1"/>
</dbReference>
<feature type="compositionally biased region" description="Basic and acidic residues" evidence="3">
    <location>
        <begin position="24"/>
        <end position="36"/>
    </location>
</feature>
<dbReference type="InterPro" id="IPR001611">
    <property type="entry name" value="Leu-rich_rpt"/>
</dbReference>
<proteinExistence type="predicted"/>
<dbReference type="SUPFAM" id="SSF52075">
    <property type="entry name" value="Outer arm dynein light chain 1"/>
    <property type="match status" value="1"/>
</dbReference>